<evidence type="ECO:0000256" key="2">
    <source>
        <dbReference type="ARBA" id="ARBA00007783"/>
    </source>
</evidence>
<evidence type="ECO:0000256" key="8">
    <source>
        <dbReference type="SAM" id="Phobius"/>
    </source>
</evidence>
<protein>
    <submittedName>
        <fullName evidence="10">ABC-2 type transport system permease protein</fullName>
    </submittedName>
</protein>
<evidence type="ECO:0000313" key="11">
    <source>
        <dbReference type="Proteomes" id="UP000182771"/>
    </source>
</evidence>
<feature type="transmembrane region" description="Helical" evidence="8">
    <location>
        <begin position="396"/>
        <end position="417"/>
    </location>
</feature>
<sequence length="424" mass="46807">MNKLVTSIYKEILLISRDLGGLIILFVMPLVLVVTVTLLQDGAFRNITEQKTAVLLVDNDYGAVGAHIRKSMEESGFFSVLSDDAIRDLSETKAKRMIREGKFPMAIVLPAHLSEDLEREVKQKVDRILSAFMEETSIEDSLKPFEPKEIRLYFDPTLPLSFKETVKTHIDKMMYQVENRSIYTAFEKELGEGKQLPFSTEGSLVTFAEINPTPAAQLPNSVQHNVPAWALFAIFFITIPLSANIVREKTQGTNIRLLTSPLSYGELLMAKILVFLAIGILQFVLMVLLGLYLFPLMGLPALQIGGRVWGLLAVATASTTAAIGLGVLLGTLCHTQEQSAPLGATLTVILAAIGGVWIPVFVMPPFMQTIAKLSPMNWGLQAFYEVLLRVGEFSAIAGKVGLLLLFFILCMVISIVYDKAKRNL</sequence>
<evidence type="ECO:0000256" key="5">
    <source>
        <dbReference type="ARBA" id="ARBA00022692"/>
    </source>
</evidence>
<keyword evidence="11" id="KW-1185">Reference proteome</keyword>
<name>A0A1H2ZFP6_9FLAO</name>
<keyword evidence="4" id="KW-1003">Cell membrane</keyword>
<dbReference type="Pfam" id="PF12698">
    <property type="entry name" value="ABC2_membrane_3"/>
    <property type="match status" value="1"/>
</dbReference>
<comment type="subcellular location">
    <subcellularLocation>
        <location evidence="1">Cell membrane</location>
        <topology evidence="1">Multi-pass membrane protein</topology>
    </subcellularLocation>
</comment>
<evidence type="ECO:0000256" key="6">
    <source>
        <dbReference type="ARBA" id="ARBA00022989"/>
    </source>
</evidence>
<accession>A0A1H2ZFP6</accession>
<dbReference type="RefSeq" id="WP_016421193.1">
    <property type="nucleotide sequence ID" value="NZ_FNND01000010.1"/>
</dbReference>
<keyword evidence="6 8" id="KW-1133">Transmembrane helix</keyword>
<organism evidence="10 11">
    <name type="scientific">Capnocytophaga granulosa</name>
    <dbReference type="NCBI Taxonomy" id="45242"/>
    <lineage>
        <taxon>Bacteria</taxon>
        <taxon>Pseudomonadati</taxon>
        <taxon>Bacteroidota</taxon>
        <taxon>Flavobacteriia</taxon>
        <taxon>Flavobacteriales</taxon>
        <taxon>Flavobacteriaceae</taxon>
        <taxon>Capnocytophaga</taxon>
    </lineage>
</organism>
<feature type="transmembrane region" description="Helical" evidence="8">
    <location>
        <begin position="342"/>
        <end position="367"/>
    </location>
</feature>
<dbReference type="PANTHER" id="PTHR30294">
    <property type="entry name" value="MEMBRANE COMPONENT OF ABC TRANSPORTER YHHJ-RELATED"/>
    <property type="match status" value="1"/>
</dbReference>
<reference evidence="10 11" key="1">
    <citation type="submission" date="2016-10" db="EMBL/GenBank/DDBJ databases">
        <authorList>
            <person name="Varghese N."/>
            <person name="Submissions S."/>
        </authorList>
    </citation>
    <scope>NUCLEOTIDE SEQUENCE [LARGE SCALE GENOMIC DNA]</scope>
    <source>
        <strain evidence="10 11">DSM 11449</strain>
    </source>
</reference>
<keyword evidence="7 8" id="KW-0472">Membrane</keyword>
<dbReference type="GO" id="GO:0005886">
    <property type="term" value="C:plasma membrane"/>
    <property type="evidence" value="ECO:0007669"/>
    <property type="project" value="UniProtKB-SubCell"/>
</dbReference>
<comment type="similarity">
    <text evidence="2">Belongs to the ABC-2 integral membrane protein family.</text>
</comment>
<proteinExistence type="inferred from homology"/>
<evidence type="ECO:0000256" key="1">
    <source>
        <dbReference type="ARBA" id="ARBA00004651"/>
    </source>
</evidence>
<dbReference type="OrthoDB" id="266913at2"/>
<evidence type="ECO:0000256" key="7">
    <source>
        <dbReference type="ARBA" id="ARBA00023136"/>
    </source>
</evidence>
<gene>
    <name evidence="10" type="ORF">SAMN05444420_11025</name>
</gene>
<dbReference type="Gene3D" id="3.40.1710.10">
    <property type="entry name" value="abc type-2 transporter like domain"/>
    <property type="match status" value="1"/>
</dbReference>
<dbReference type="PANTHER" id="PTHR30294:SF38">
    <property type="entry name" value="TRANSPORT PERMEASE PROTEIN"/>
    <property type="match status" value="1"/>
</dbReference>
<keyword evidence="5 8" id="KW-0812">Transmembrane</keyword>
<feature type="transmembrane region" description="Helical" evidence="8">
    <location>
        <begin position="306"/>
        <end position="330"/>
    </location>
</feature>
<dbReference type="InterPro" id="IPR013525">
    <property type="entry name" value="ABC2_TM"/>
</dbReference>
<feature type="transmembrane region" description="Helical" evidence="8">
    <location>
        <begin position="226"/>
        <end position="246"/>
    </location>
</feature>
<dbReference type="PROSITE" id="PS51012">
    <property type="entry name" value="ABC_TM2"/>
    <property type="match status" value="1"/>
</dbReference>
<dbReference type="EMBL" id="FNND01000010">
    <property type="protein sequence ID" value="SDX16230.1"/>
    <property type="molecule type" value="Genomic_DNA"/>
</dbReference>
<feature type="domain" description="ABC transmembrane type-2" evidence="9">
    <location>
        <begin position="190"/>
        <end position="421"/>
    </location>
</feature>
<evidence type="ECO:0000256" key="3">
    <source>
        <dbReference type="ARBA" id="ARBA00022448"/>
    </source>
</evidence>
<dbReference type="InterPro" id="IPR051449">
    <property type="entry name" value="ABC-2_transporter_component"/>
</dbReference>
<dbReference type="AlphaFoldDB" id="A0A1H2ZFP6"/>
<evidence type="ECO:0000313" key="10">
    <source>
        <dbReference type="EMBL" id="SDX16230.1"/>
    </source>
</evidence>
<evidence type="ECO:0000256" key="4">
    <source>
        <dbReference type="ARBA" id="ARBA00022475"/>
    </source>
</evidence>
<evidence type="ECO:0000259" key="9">
    <source>
        <dbReference type="PROSITE" id="PS51012"/>
    </source>
</evidence>
<dbReference type="InterPro" id="IPR047817">
    <property type="entry name" value="ABC2_TM_bact-type"/>
</dbReference>
<keyword evidence="3" id="KW-0813">Transport</keyword>
<feature type="transmembrane region" description="Helical" evidence="8">
    <location>
        <begin position="267"/>
        <end position="294"/>
    </location>
</feature>
<dbReference type="GeneID" id="85017212"/>
<dbReference type="GO" id="GO:0140359">
    <property type="term" value="F:ABC-type transporter activity"/>
    <property type="evidence" value="ECO:0007669"/>
    <property type="project" value="InterPro"/>
</dbReference>
<feature type="transmembrane region" description="Helical" evidence="8">
    <location>
        <begin position="21"/>
        <end position="39"/>
    </location>
</feature>
<comment type="caution">
    <text evidence="10">The sequence shown here is derived from an EMBL/GenBank/DDBJ whole genome shotgun (WGS) entry which is preliminary data.</text>
</comment>
<dbReference type="Proteomes" id="UP000182771">
    <property type="component" value="Unassembled WGS sequence"/>
</dbReference>